<dbReference type="Pfam" id="PF02909">
    <property type="entry name" value="TetR_C_1"/>
    <property type="match status" value="1"/>
</dbReference>
<keyword evidence="1" id="KW-0805">Transcription regulation</keyword>
<comment type="caution">
    <text evidence="7">The sequence shown here is derived from an EMBL/GenBank/DDBJ whole genome shotgun (WGS) entry which is preliminary data.</text>
</comment>
<evidence type="ECO:0000256" key="2">
    <source>
        <dbReference type="ARBA" id="ARBA00023125"/>
    </source>
</evidence>
<evidence type="ECO:0000256" key="1">
    <source>
        <dbReference type="ARBA" id="ARBA00023015"/>
    </source>
</evidence>
<dbReference type="InterPro" id="IPR009057">
    <property type="entry name" value="Homeodomain-like_sf"/>
</dbReference>
<keyword evidence="3" id="KW-0804">Transcription</keyword>
<feature type="domain" description="HTH tetR-type" evidence="6">
    <location>
        <begin position="28"/>
        <end position="88"/>
    </location>
</feature>
<keyword evidence="8" id="KW-1185">Reference proteome</keyword>
<dbReference type="PANTHER" id="PTHR30055">
    <property type="entry name" value="HTH-TYPE TRANSCRIPTIONAL REGULATOR RUTR"/>
    <property type="match status" value="1"/>
</dbReference>
<dbReference type="SUPFAM" id="SSF46689">
    <property type="entry name" value="Homeodomain-like"/>
    <property type="match status" value="1"/>
</dbReference>
<evidence type="ECO:0000259" key="6">
    <source>
        <dbReference type="PROSITE" id="PS50977"/>
    </source>
</evidence>
<proteinExistence type="predicted"/>
<dbReference type="Proteomes" id="UP000239494">
    <property type="component" value="Unassembled WGS sequence"/>
</dbReference>
<reference evidence="7 8" key="1">
    <citation type="submission" date="2018-03" db="EMBL/GenBank/DDBJ databases">
        <title>Genomic Encyclopedia of Archaeal and Bacterial Type Strains, Phase II (KMG-II): from individual species to whole genera.</title>
        <authorList>
            <person name="Goeker M."/>
        </authorList>
    </citation>
    <scope>NUCLEOTIDE SEQUENCE [LARGE SCALE GENOMIC DNA]</scope>
    <source>
        <strain evidence="7 8">DSM 44720</strain>
    </source>
</reference>
<dbReference type="AlphaFoldDB" id="A0A2T0T1A9"/>
<dbReference type="InterPro" id="IPR050109">
    <property type="entry name" value="HTH-type_TetR-like_transc_reg"/>
</dbReference>
<dbReference type="InterPro" id="IPR036271">
    <property type="entry name" value="Tet_transcr_reg_TetR-rel_C_sf"/>
</dbReference>
<feature type="DNA-binding region" description="H-T-H motif" evidence="4">
    <location>
        <begin position="51"/>
        <end position="70"/>
    </location>
</feature>
<dbReference type="PROSITE" id="PS50977">
    <property type="entry name" value="HTH_TETR_2"/>
    <property type="match status" value="1"/>
</dbReference>
<dbReference type="PANTHER" id="PTHR30055:SF151">
    <property type="entry name" value="TRANSCRIPTIONAL REGULATORY PROTEIN"/>
    <property type="match status" value="1"/>
</dbReference>
<evidence type="ECO:0000256" key="4">
    <source>
        <dbReference type="PROSITE-ProRule" id="PRU00335"/>
    </source>
</evidence>
<dbReference type="InterPro" id="IPR001647">
    <property type="entry name" value="HTH_TetR"/>
</dbReference>
<evidence type="ECO:0000256" key="3">
    <source>
        <dbReference type="ARBA" id="ARBA00023163"/>
    </source>
</evidence>
<keyword evidence="2 4" id="KW-0238">DNA-binding</keyword>
<dbReference type="SUPFAM" id="SSF48498">
    <property type="entry name" value="Tetracyclin repressor-like, C-terminal domain"/>
    <property type="match status" value="1"/>
</dbReference>
<dbReference type="GO" id="GO:0045892">
    <property type="term" value="P:negative regulation of DNA-templated transcription"/>
    <property type="evidence" value="ECO:0007669"/>
    <property type="project" value="InterPro"/>
</dbReference>
<dbReference type="Gene3D" id="1.10.10.60">
    <property type="entry name" value="Homeodomain-like"/>
    <property type="match status" value="1"/>
</dbReference>
<dbReference type="InterPro" id="IPR004111">
    <property type="entry name" value="Repressor_TetR_C"/>
</dbReference>
<accession>A0A2T0T1A9</accession>
<dbReference type="EMBL" id="PVTF01000007">
    <property type="protein sequence ID" value="PRY39458.1"/>
    <property type="molecule type" value="Genomic_DNA"/>
</dbReference>
<dbReference type="GO" id="GO:0000976">
    <property type="term" value="F:transcription cis-regulatory region binding"/>
    <property type="evidence" value="ECO:0007669"/>
    <property type="project" value="TreeGrafter"/>
</dbReference>
<evidence type="ECO:0000256" key="5">
    <source>
        <dbReference type="SAM" id="MobiDB-lite"/>
    </source>
</evidence>
<dbReference type="GO" id="GO:0003700">
    <property type="term" value="F:DNA-binding transcription factor activity"/>
    <property type="evidence" value="ECO:0007669"/>
    <property type="project" value="TreeGrafter"/>
</dbReference>
<gene>
    <name evidence="7" type="ORF">CLV43_10741</name>
</gene>
<evidence type="ECO:0000313" key="8">
    <source>
        <dbReference type="Proteomes" id="UP000239494"/>
    </source>
</evidence>
<dbReference type="OrthoDB" id="3818006at2"/>
<dbReference type="RefSeq" id="WP_106189417.1">
    <property type="nucleotide sequence ID" value="NZ_PVTF01000007.1"/>
</dbReference>
<dbReference type="Gene3D" id="1.10.357.10">
    <property type="entry name" value="Tetracycline Repressor, domain 2"/>
    <property type="match status" value="1"/>
</dbReference>
<feature type="region of interest" description="Disordered" evidence="5">
    <location>
        <begin position="1"/>
        <end position="27"/>
    </location>
</feature>
<name>A0A2T0T1A9_9PSEU</name>
<organism evidence="7 8">
    <name type="scientific">Umezawaea tangerina</name>
    <dbReference type="NCBI Taxonomy" id="84725"/>
    <lineage>
        <taxon>Bacteria</taxon>
        <taxon>Bacillati</taxon>
        <taxon>Actinomycetota</taxon>
        <taxon>Actinomycetes</taxon>
        <taxon>Pseudonocardiales</taxon>
        <taxon>Pseudonocardiaceae</taxon>
        <taxon>Umezawaea</taxon>
    </lineage>
</organism>
<evidence type="ECO:0000313" key="7">
    <source>
        <dbReference type="EMBL" id="PRY39458.1"/>
    </source>
</evidence>
<feature type="region of interest" description="Disordered" evidence="5">
    <location>
        <begin position="204"/>
        <end position="224"/>
    </location>
</feature>
<sequence>MPTPRPPAEGRGEPIWLREATREPKTRPLTRERIVEAAMAVADDEGLDAVSIRRIAAELDARPMSLYGHIGGKDDLLDLMHDAAAEETLVGEVPADWREALRKLARCNRAAALRHPWLLVTRDTGCAIGPASLRRMDESAAAVRGLDVDGATRRALVLAVETFTYGHVSAELAGRIRRRATEEVDVARREAAARYVREQVDAGGLPHLADAGPSEPPSAQESERSFELGLDWLLAGAAASLGR</sequence>
<dbReference type="Pfam" id="PF00440">
    <property type="entry name" value="TetR_N"/>
    <property type="match status" value="1"/>
</dbReference>
<protein>
    <submittedName>
        <fullName evidence="7">TetR family transcriptional regulator</fullName>
    </submittedName>
</protein>